<dbReference type="EMBL" id="DSAY01000076">
    <property type="protein sequence ID" value="HDP14971.1"/>
    <property type="molecule type" value="Genomic_DNA"/>
</dbReference>
<comment type="caution">
    <text evidence="1">The sequence shown here is derived from an EMBL/GenBank/DDBJ whole genome shotgun (WGS) entry which is preliminary data.</text>
</comment>
<evidence type="ECO:0000313" key="1">
    <source>
        <dbReference type="EMBL" id="HDP14971.1"/>
    </source>
</evidence>
<protein>
    <submittedName>
        <fullName evidence="1">Uncharacterized protein</fullName>
    </submittedName>
</protein>
<sequence length="98" mass="11490">MASKELKISLTPEEKELFAKKLGIETDKVEELLKNLVGVRVFVHYTDKQPVYKGVKIYRDFPELRMYSARCTLRGLLRLLRDDSVVKIERVPRVKLLK</sequence>
<accession>A0A7C1GNG8</accession>
<organism evidence="1">
    <name type="scientific">Thermofilum adornatum</name>
    <dbReference type="NCBI Taxonomy" id="1365176"/>
    <lineage>
        <taxon>Archaea</taxon>
        <taxon>Thermoproteota</taxon>
        <taxon>Thermoprotei</taxon>
        <taxon>Thermofilales</taxon>
        <taxon>Thermofilaceae</taxon>
        <taxon>Thermofilum</taxon>
    </lineage>
</organism>
<proteinExistence type="predicted"/>
<name>A0A7C1GNG8_9CREN</name>
<gene>
    <name evidence="1" type="ORF">ENN26_04230</name>
</gene>
<dbReference type="AlphaFoldDB" id="A0A7C1GNG8"/>
<reference evidence="1" key="1">
    <citation type="journal article" date="2020" name="mSystems">
        <title>Genome- and Community-Level Interaction Insights into Carbon Utilization and Element Cycling Functions of Hydrothermarchaeota in Hydrothermal Sediment.</title>
        <authorList>
            <person name="Zhou Z."/>
            <person name="Liu Y."/>
            <person name="Xu W."/>
            <person name="Pan J."/>
            <person name="Luo Z.H."/>
            <person name="Li M."/>
        </authorList>
    </citation>
    <scope>NUCLEOTIDE SEQUENCE [LARGE SCALE GENOMIC DNA]</scope>
    <source>
        <strain evidence="1">SpSt-116</strain>
    </source>
</reference>